<organism evidence="8 9">
    <name type="scientific">Spodoptera frugiperda</name>
    <name type="common">Fall armyworm</name>
    <dbReference type="NCBI Taxonomy" id="7108"/>
    <lineage>
        <taxon>Eukaryota</taxon>
        <taxon>Metazoa</taxon>
        <taxon>Ecdysozoa</taxon>
        <taxon>Arthropoda</taxon>
        <taxon>Hexapoda</taxon>
        <taxon>Insecta</taxon>
        <taxon>Pterygota</taxon>
        <taxon>Neoptera</taxon>
        <taxon>Endopterygota</taxon>
        <taxon>Lepidoptera</taxon>
        <taxon>Glossata</taxon>
        <taxon>Ditrysia</taxon>
        <taxon>Noctuoidea</taxon>
        <taxon>Noctuidae</taxon>
        <taxon>Amphipyrinae</taxon>
        <taxon>Spodoptera</taxon>
    </lineage>
</organism>
<dbReference type="PANTHER" id="PTHR46600:SF11">
    <property type="entry name" value="THAP DOMAIN-CONTAINING PROTEIN 10"/>
    <property type="match status" value="1"/>
</dbReference>
<dbReference type="Pfam" id="PF05485">
    <property type="entry name" value="THAP"/>
    <property type="match status" value="1"/>
</dbReference>
<dbReference type="SUPFAM" id="SSF57716">
    <property type="entry name" value="Glucocorticoid receptor-like (DNA-binding domain)"/>
    <property type="match status" value="1"/>
</dbReference>
<reference evidence="9" key="1">
    <citation type="submission" date="2025-08" db="UniProtKB">
        <authorList>
            <consortium name="RefSeq"/>
        </authorList>
    </citation>
    <scope>IDENTIFICATION</scope>
    <source>
        <tissue evidence="9">Whole larval tissue</tissue>
    </source>
</reference>
<dbReference type="SMART" id="SM00692">
    <property type="entry name" value="DM3"/>
    <property type="match status" value="1"/>
</dbReference>
<dbReference type="SMART" id="SM00980">
    <property type="entry name" value="THAP"/>
    <property type="match status" value="1"/>
</dbReference>
<sequence length="230" mass="26140">MEPKTCSVLDCDSRSDQGGDEEIYFYGFPRKPKYRKVWVAATGRSYWSAKRSSRICSKHFLPTCFAEGEGKSLLDDAVPTEFIKTRPPGSPMTVLSRLILEEYLERNNIDESAEVSESEVMNFVMKEFGEEYSEPEEMDEAAERPEPGFNYETARSPSEDQVDPGMVLRSTAASVSEPGTSSTVAEEEIHNEPAPQRAPQRPRDIWHQKLQIIQHLGLMMDRDPTFFHHG</sequence>
<protein>
    <submittedName>
        <fullName evidence="9">Uncharacterized protein LOC118272511 isoform X2</fullName>
    </submittedName>
</protein>
<dbReference type="Gene3D" id="6.20.210.20">
    <property type="entry name" value="THAP domain"/>
    <property type="match status" value="1"/>
</dbReference>
<dbReference type="AlphaFoldDB" id="A0A9R0ESZ2"/>
<dbReference type="InterPro" id="IPR038441">
    <property type="entry name" value="THAP_Znf_sf"/>
</dbReference>
<dbReference type="InterPro" id="IPR006612">
    <property type="entry name" value="THAP_Znf"/>
</dbReference>
<dbReference type="RefSeq" id="XP_050549424.1">
    <property type="nucleotide sequence ID" value="XM_050693467.1"/>
</dbReference>
<gene>
    <name evidence="9" type="primary">LOC118272511</name>
</gene>
<evidence type="ECO:0000256" key="1">
    <source>
        <dbReference type="ARBA" id="ARBA00022723"/>
    </source>
</evidence>
<dbReference type="GO" id="GO:0008270">
    <property type="term" value="F:zinc ion binding"/>
    <property type="evidence" value="ECO:0007669"/>
    <property type="project" value="UniProtKB-KW"/>
</dbReference>
<dbReference type="PANTHER" id="PTHR46600">
    <property type="entry name" value="THAP DOMAIN-CONTAINING"/>
    <property type="match status" value="1"/>
</dbReference>
<evidence type="ECO:0000256" key="3">
    <source>
        <dbReference type="ARBA" id="ARBA00022833"/>
    </source>
</evidence>
<evidence type="ECO:0000256" key="2">
    <source>
        <dbReference type="ARBA" id="ARBA00022771"/>
    </source>
</evidence>
<evidence type="ECO:0000259" key="7">
    <source>
        <dbReference type="PROSITE" id="PS50950"/>
    </source>
</evidence>
<keyword evidence="4 5" id="KW-0238">DNA-binding</keyword>
<dbReference type="PROSITE" id="PS50950">
    <property type="entry name" value="ZF_THAP"/>
    <property type="match status" value="1"/>
</dbReference>
<keyword evidence="1" id="KW-0479">Metal-binding</keyword>
<feature type="region of interest" description="Disordered" evidence="6">
    <location>
        <begin position="171"/>
        <end position="202"/>
    </location>
</feature>
<dbReference type="GeneID" id="118272511"/>
<name>A0A9R0ESZ2_SPOFR</name>
<feature type="domain" description="THAP-type" evidence="7">
    <location>
        <begin position="1"/>
        <end position="82"/>
    </location>
</feature>
<keyword evidence="2 5" id="KW-0863">Zinc-finger</keyword>
<evidence type="ECO:0000256" key="5">
    <source>
        <dbReference type="PROSITE-ProRule" id="PRU00309"/>
    </source>
</evidence>
<keyword evidence="8" id="KW-1185">Reference proteome</keyword>
<keyword evidence="3" id="KW-0862">Zinc</keyword>
<dbReference type="Proteomes" id="UP000829999">
    <property type="component" value="Chromosome 4"/>
</dbReference>
<accession>A0A9R0ESZ2</accession>
<dbReference type="InterPro" id="IPR026516">
    <property type="entry name" value="THAP1/10"/>
</dbReference>
<evidence type="ECO:0000313" key="8">
    <source>
        <dbReference type="Proteomes" id="UP000829999"/>
    </source>
</evidence>
<evidence type="ECO:0000256" key="6">
    <source>
        <dbReference type="SAM" id="MobiDB-lite"/>
    </source>
</evidence>
<proteinExistence type="predicted"/>
<evidence type="ECO:0000313" key="9">
    <source>
        <dbReference type="RefSeq" id="XP_050549424.1"/>
    </source>
</evidence>
<feature type="compositionally biased region" description="Polar residues" evidence="6">
    <location>
        <begin position="171"/>
        <end position="184"/>
    </location>
</feature>
<dbReference type="GO" id="GO:0043565">
    <property type="term" value="F:sequence-specific DNA binding"/>
    <property type="evidence" value="ECO:0007669"/>
    <property type="project" value="InterPro"/>
</dbReference>
<evidence type="ECO:0000256" key="4">
    <source>
        <dbReference type="ARBA" id="ARBA00023125"/>
    </source>
</evidence>